<dbReference type="EMBL" id="LN733710">
    <property type="protein sequence ID" value="CEP17623.1"/>
    <property type="molecule type" value="Genomic_DNA"/>
</dbReference>
<dbReference type="OrthoDB" id="346910at2759"/>
<dbReference type="PANTHER" id="PTHR23310">
    <property type="entry name" value="ACYL-COA-BINDING PROTEIN, ACBP"/>
    <property type="match status" value="1"/>
</dbReference>
<evidence type="ECO:0000259" key="3">
    <source>
        <dbReference type="PROSITE" id="PS51228"/>
    </source>
</evidence>
<evidence type="ECO:0000256" key="1">
    <source>
        <dbReference type="ARBA" id="ARBA00005567"/>
    </source>
</evidence>
<sequence>MSDSTNEETPEFVQAVKDVKELDNVPNDKLLELYGLYKQVKEGSNETPKPSVFSGPKIRAKWDAWESQKGKANLKAQEEYVALVEELKEKYSKKS</sequence>
<proteinExistence type="inferred from homology"/>
<dbReference type="PANTHER" id="PTHR23310:SF62">
    <property type="entry name" value="ACYL-COA BINDING PROTEIN 1, ISOFORM A"/>
    <property type="match status" value="1"/>
</dbReference>
<dbReference type="SUPFAM" id="SSF47027">
    <property type="entry name" value="Acyl-CoA binding protein"/>
    <property type="match status" value="1"/>
</dbReference>
<gene>
    <name evidence="4" type="primary">PARPA_11921.1 scaffold 44722</name>
</gene>
<dbReference type="InterPro" id="IPR035984">
    <property type="entry name" value="Acyl-CoA-binding_sf"/>
</dbReference>
<dbReference type="InterPro" id="IPR000582">
    <property type="entry name" value="Acyl-CoA-binding_protein"/>
</dbReference>
<reference evidence="4 5" key="1">
    <citation type="submission" date="2014-09" db="EMBL/GenBank/DDBJ databases">
        <authorList>
            <person name="Ellenberger Sabrina"/>
        </authorList>
    </citation>
    <scope>NUCLEOTIDE SEQUENCE [LARGE SCALE GENOMIC DNA]</scope>
    <source>
        <strain evidence="4 5">CBS 412.66</strain>
    </source>
</reference>
<dbReference type="GO" id="GO:0000062">
    <property type="term" value="F:fatty-acyl-CoA binding"/>
    <property type="evidence" value="ECO:0007669"/>
    <property type="project" value="InterPro"/>
</dbReference>
<dbReference type="PRINTS" id="PR00689">
    <property type="entry name" value="ACOABINDINGP"/>
</dbReference>
<dbReference type="PROSITE" id="PS51228">
    <property type="entry name" value="ACB_2"/>
    <property type="match status" value="1"/>
</dbReference>
<evidence type="ECO:0000256" key="2">
    <source>
        <dbReference type="ARBA" id="ARBA00023121"/>
    </source>
</evidence>
<protein>
    <recommendedName>
        <fullName evidence="3">ACB domain-containing protein</fullName>
    </recommendedName>
</protein>
<dbReference type="InterPro" id="IPR014352">
    <property type="entry name" value="FERM/acyl-CoA-bd_prot_sf"/>
</dbReference>
<accession>A0A0B7NQM9</accession>
<dbReference type="Gene3D" id="1.20.80.10">
    <property type="match status" value="1"/>
</dbReference>
<comment type="similarity">
    <text evidence="1">Belongs to the ACBP family.</text>
</comment>
<name>A0A0B7NQM9_9FUNG</name>
<organism evidence="4 5">
    <name type="scientific">Parasitella parasitica</name>
    <dbReference type="NCBI Taxonomy" id="35722"/>
    <lineage>
        <taxon>Eukaryota</taxon>
        <taxon>Fungi</taxon>
        <taxon>Fungi incertae sedis</taxon>
        <taxon>Mucoromycota</taxon>
        <taxon>Mucoromycotina</taxon>
        <taxon>Mucoromycetes</taxon>
        <taxon>Mucorales</taxon>
        <taxon>Mucorineae</taxon>
        <taxon>Mucoraceae</taxon>
        <taxon>Parasitella</taxon>
    </lineage>
</organism>
<dbReference type="STRING" id="35722.A0A0B7NQM9"/>
<dbReference type="Proteomes" id="UP000054107">
    <property type="component" value="Unassembled WGS sequence"/>
</dbReference>
<keyword evidence="5" id="KW-1185">Reference proteome</keyword>
<evidence type="ECO:0000313" key="4">
    <source>
        <dbReference type="EMBL" id="CEP17623.1"/>
    </source>
</evidence>
<dbReference type="AlphaFoldDB" id="A0A0B7NQM9"/>
<dbReference type="Pfam" id="PF00887">
    <property type="entry name" value="ACBP"/>
    <property type="match status" value="1"/>
</dbReference>
<dbReference type="GO" id="GO:0006631">
    <property type="term" value="P:fatty acid metabolic process"/>
    <property type="evidence" value="ECO:0007669"/>
    <property type="project" value="TreeGrafter"/>
</dbReference>
<feature type="domain" description="ACB" evidence="3">
    <location>
        <begin position="11"/>
        <end position="93"/>
    </location>
</feature>
<keyword evidence="2" id="KW-0446">Lipid-binding</keyword>
<evidence type="ECO:0000313" key="5">
    <source>
        <dbReference type="Proteomes" id="UP000054107"/>
    </source>
</evidence>